<dbReference type="NCBIfam" id="TIGR00525">
    <property type="entry name" value="folB"/>
    <property type="match status" value="1"/>
</dbReference>
<dbReference type="SUPFAM" id="SSF55620">
    <property type="entry name" value="Tetrahydrobiopterin biosynthesis enzymes-like"/>
    <property type="match status" value="1"/>
</dbReference>
<evidence type="ECO:0000256" key="5">
    <source>
        <dbReference type="ARBA" id="ARBA00023239"/>
    </source>
</evidence>
<dbReference type="EMBL" id="JAEQNB010000008">
    <property type="protein sequence ID" value="MBL0389157.1"/>
    <property type="molecule type" value="Genomic_DNA"/>
</dbReference>
<feature type="domain" description="Dihydroneopterin aldolase/epimerase" evidence="7">
    <location>
        <begin position="4"/>
        <end position="117"/>
    </location>
</feature>
<reference evidence="8 9" key="1">
    <citation type="submission" date="2021-01" db="EMBL/GenBank/DDBJ databases">
        <title>Tumebacillus sp. strain ITR2 16S ribosomal RNA gene Genome sequencing and assembly.</title>
        <authorList>
            <person name="Kang M."/>
        </authorList>
    </citation>
    <scope>NUCLEOTIDE SEQUENCE [LARGE SCALE GENOMIC DNA]</scope>
    <source>
        <strain evidence="8 9">ITR2</strain>
    </source>
</reference>
<evidence type="ECO:0000256" key="2">
    <source>
        <dbReference type="ARBA" id="ARBA00005013"/>
    </source>
</evidence>
<gene>
    <name evidence="8" type="primary">folB</name>
    <name evidence="8" type="ORF">JJB07_21415</name>
</gene>
<dbReference type="PANTHER" id="PTHR42844">
    <property type="entry name" value="DIHYDRONEOPTERIN ALDOLASE 1-RELATED"/>
    <property type="match status" value="1"/>
</dbReference>
<evidence type="ECO:0000259" key="7">
    <source>
        <dbReference type="SMART" id="SM00905"/>
    </source>
</evidence>
<organism evidence="8 9">
    <name type="scientific">Tumebacillus amylolyticus</name>
    <dbReference type="NCBI Taxonomy" id="2801339"/>
    <lineage>
        <taxon>Bacteria</taxon>
        <taxon>Bacillati</taxon>
        <taxon>Bacillota</taxon>
        <taxon>Bacilli</taxon>
        <taxon>Bacillales</taxon>
        <taxon>Alicyclobacillaceae</taxon>
        <taxon>Tumebacillus</taxon>
    </lineage>
</organism>
<evidence type="ECO:0000313" key="8">
    <source>
        <dbReference type="EMBL" id="MBL0389157.1"/>
    </source>
</evidence>
<comment type="catalytic activity">
    <reaction evidence="1 6">
        <text>7,8-dihydroneopterin = 6-hydroxymethyl-7,8-dihydropterin + glycolaldehyde</text>
        <dbReference type="Rhea" id="RHEA:10540"/>
        <dbReference type="ChEBI" id="CHEBI:17001"/>
        <dbReference type="ChEBI" id="CHEBI:17071"/>
        <dbReference type="ChEBI" id="CHEBI:44841"/>
        <dbReference type="EC" id="4.1.2.25"/>
    </reaction>
</comment>
<sequence length="119" mass="13304">MDKIYMSGLEFYGYHGVFEEENRLGQRFLADVVMSLPLQQAGLTDDLHETVHYGEAYDCIREIMDGEPAKLLETLAERIAASLLASFPALQDVQVKVTKLHPPIKGPMNGVAVEIVRSR</sequence>
<dbReference type="InterPro" id="IPR006156">
    <property type="entry name" value="Dihydroneopterin_aldolase"/>
</dbReference>
<dbReference type="CDD" id="cd00534">
    <property type="entry name" value="DHNA_DHNTPE"/>
    <property type="match status" value="1"/>
</dbReference>
<accession>A0ABS1JFY3</accession>
<protein>
    <recommendedName>
        <fullName evidence="6">7,8-dihydroneopterin aldolase</fullName>
        <ecNumber evidence="6">4.1.2.25</ecNumber>
    </recommendedName>
</protein>
<evidence type="ECO:0000256" key="1">
    <source>
        <dbReference type="ARBA" id="ARBA00001353"/>
    </source>
</evidence>
<dbReference type="Pfam" id="PF02152">
    <property type="entry name" value="FolB"/>
    <property type="match status" value="1"/>
</dbReference>
<dbReference type="EC" id="4.1.2.25" evidence="6"/>
<dbReference type="PANTHER" id="PTHR42844:SF1">
    <property type="entry name" value="DIHYDRONEOPTERIN ALDOLASE 1-RELATED"/>
    <property type="match status" value="1"/>
</dbReference>
<comment type="pathway">
    <text evidence="2 6">Cofactor biosynthesis; tetrahydrofolate biosynthesis; 2-amino-4-hydroxy-6-hydroxymethyl-7,8-dihydropteridine diphosphate from 7,8-dihydroneopterin triphosphate: step 3/4.</text>
</comment>
<dbReference type="RefSeq" id="WP_201638150.1">
    <property type="nucleotide sequence ID" value="NZ_JAEQNB010000008.1"/>
</dbReference>
<evidence type="ECO:0000256" key="6">
    <source>
        <dbReference type="RuleBase" id="RU362079"/>
    </source>
</evidence>
<comment type="similarity">
    <text evidence="3 6">Belongs to the DHNA family.</text>
</comment>
<evidence type="ECO:0000256" key="3">
    <source>
        <dbReference type="ARBA" id="ARBA00005708"/>
    </source>
</evidence>
<dbReference type="InterPro" id="IPR006157">
    <property type="entry name" value="FolB_dom"/>
</dbReference>
<keyword evidence="9" id="KW-1185">Reference proteome</keyword>
<dbReference type="NCBIfam" id="TIGR00526">
    <property type="entry name" value="folB_dom"/>
    <property type="match status" value="1"/>
</dbReference>
<dbReference type="Gene3D" id="3.30.1130.10">
    <property type="match status" value="1"/>
</dbReference>
<evidence type="ECO:0000313" key="9">
    <source>
        <dbReference type="Proteomes" id="UP000602284"/>
    </source>
</evidence>
<comment type="function">
    <text evidence="6">Catalyzes the conversion of 7,8-dihydroneopterin to 6-hydroxymethyl-7,8-dihydropterin.</text>
</comment>
<comment type="caution">
    <text evidence="8">The sequence shown here is derived from an EMBL/GenBank/DDBJ whole genome shotgun (WGS) entry which is preliminary data.</text>
</comment>
<dbReference type="GO" id="GO:0004150">
    <property type="term" value="F:dihydroneopterin aldolase activity"/>
    <property type="evidence" value="ECO:0007669"/>
    <property type="project" value="UniProtKB-EC"/>
</dbReference>
<name>A0ABS1JFY3_9BACL</name>
<proteinExistence type="inferred from homology"/>
<keyword evidence="4 6" id="KW-0289">Folate biosynthesis</keyword>
<dbReference type="SMART" id="SM00905">
    <property type="entry name" value="FolB"/>
    <property type="match status" value="1"/>
</dbReference>
<dbReference type="InterPro" id="IPR043133">
    <property type="entry name" value="GTP-CH-I_C/QueF"/>
</dbReference>
<keyword evidence="5 6" id="KW-0456">Lyase</keyword>
<dbReference type="Proteomes" id="UP000602284">
    <property type="component" value="Unassembled WGS sequence"/>
</dbReference>
<evidence type="ECO:0000256" key="4">
    <source>
        <dbReference type="ARBA" id="ARBA00022909"/>
    </source>
</evidence>